<dbReference type="PANTHER" id="PTHR44688:SF16">
    <property type="entry name" value="DNA-BINDING TRANSCRIPTIONAL ACTIVATOR DEVR_DOSR"/>
    <property type="match status" value="1"/>
</dbReference>
<dbReference type="CDD" id="cd06170">
    <property type="entry name" value="LuxR_C_like"/>
    <property type="match status" value="1"/>
</dbReference>
<keyword evidence="2" id="KW-0238">DNA-binding</keyword>
<dbReference type="InterPro" id="IPR036388">
    <property type="entry name" value="WH-like_DNA-bd_sf"/>
</dbReference>
<dbReference type="GO" id="GO:0006355">
    <property type="term" value="P:regulation of DNA-templated transcription"/>
    <property type="evidence" value="ECO:0007669"/>
    <property type="project" value="InterPro"/>
</dbReference>
<dbReference type="Pfam" id="PF00196">
    <property type="entry name" value="GerE"/>
    <property type="match status" value="1"/>
</dbReference>
<sequence>MPTSQPSEDQLIGCLHQAALERAGWQAFVSALEQVFGGAKASIHGATGPKNAPFLSVSGSFDPTFARSYVAHYQRINPFMPLSAALPPGRARVSPMDLPDEKLRRTEFYNDWLRPQDDLSLAVALKSRPYHDRTVVLSLNIRRQDGDQVALRAQQMLDRLEPHVSHAFQVAEIISSMSARHGQAKGHHGEAGGLLMLDNRLSLIWAEPDAILQDGEVFRLNPFHKVTFRDSAVQEWAKAVCQASGKTGRLSCVAQTADGWQIRFVSAEENPRLPSPFFGGTSFAGPRNLFLLSKPKQAAPPQMVLQARFGLTSTEAEIATAIAKGRSTDEIAAERQVSRHTVRNQVRAVLDKMDARHRIDVTRMLMQMNNLYQQL</sequence>
<dbReference type="AlphaFoldDB" id="A0A238YIN6"/>
<reference evidence="6" key="1">
    <citation type="submission" date="2017-06" db="EMBL/GenBank/DDBJ databases">
        <authorList>
            <person name="Varghese N."/>
            <person name="Submissions S."/>
        </authorList>
    </citation>
    <scope>NUCLEOTIDE SEQUENCE [LARGE SCALE GENOMIC DNA]</scope>
    <source>
        <strain evidence="6">DSM 26170</strain>
    </source>
</reference>
<feature type="domain" description="HTH luxR-type" evidence="4">
    <location>
        <begin position="304"/>
        <end position="369"/>
    </location>
</feature>
<keyword evidence="1" id="KW-0805">Transcription regulation</keyword>
<evidence type="ECO:0000259" key="4">
    <source>
        <dbReference type="PROSITE" id="PS50043"/>
    </source>
</evidence>
<dbReference type="InterPro" id="IPR000792">
    <property type="entry name" value="Tscrpt_reg_LuxR_C"/>
</dbReference>
<dbReference type="InterPro" id="IPR016032">
    <property type="entry name" value="Sig_transdc_resp-reg_C-effctor"/>
</dbReference>
<evidence type="ECO:0000313" key="5">
    <source>
        <dbReference type="EMBL" id="SNR70930.1"/>
    </source>
</evidence>
<dbReference type="Proteomes" id="UP000198409">
    <property type="component" value="Unassembled WGS sequence"/>
</dbReference>
<evidence type="ECO:0000256" key="3">
    <source>
        <dbReference type="ARBA" id="ARBA00023163"/>
    </source>
</evidence>
<dbReference type="Gene3D" id="1.10.10.10">
    <property type="entry name" value="Winged helix-like DNA-binding domain superfamily/Winged helix DNA-binding domain"/>
    <property type="match status" value="1"/>
</dbReference>
<dbReference type="PANTHER" id="PTHR44688">
    <property type="entry name" value="DNA-BINDING TRANSCRIPTIONAL ACTIVATOR DEVR_DOSR"/>
    <property type="match status" value="1"/>
</dbReference>
<evidence type="ECO:0000256" key="2">
    <source>
        <dbReference type="ARBA" id="ARBA00023125"/>
    </source>
</evidence>
<dbReference type="SMART" id="SM00421">
    <property type="entry name" value="HTH_LUXR"/>
    <property type="match status" value="1"/>
</dbReference>
<evidence type="ECO:0000313" key="6">
    <source>
        <dbReference type="Proteomes" id="UP000198409"/>
    </source>
</evidence>
<dbReference type="PROSITE" id="PS50043">
    <property type="entry name" value="HTH_LUXR_2"/>
    <property type="match status" value="1"/>
</dbReference>
<dbReference type="RefSeq" id="WP_089389333.1">
    <property type="nucleotide sequence ID" value="NZ_FZNM01000019.1"/>
</dbReference>
<accession>A0A238YIN6</accession>
<keyword evidence="3" id="KW-0804">Transcription</keyword>
<dbReference type="SUPFAM" id="SSF46894">
    <property type="entry name" value="C-terminal effector domain of the bipartite response regulators"/>
    <property type="match status" value="1"/>
</dbReference>
<dbReference type="PRINTS" id="PR00038">
    <property type="entry name" value="HTHLUXR"/>
</dbReference>
<dbReference type="EMBL" id="FZNM01000019">
    <property type="protein sequence ID" value="SNR70930.1"/>
    <property type="molecule type" value="Genomic_DNA"/>
</dbReference>
<gene>
    <name evidence="5" type="ORF">SAMN06265378_11917</name>
</gene>
<proteinExistence type="predicted"/>
<protein>
    <submittedName>
        <fullName evidence="5">Regulatory protein, luxR family</fullName>
    </submittedName>
</protein>
<name>A0A238YIN6_9RHOB</name>
<dbReference type="GO" id="GO:0003677">
    <property type="term" value="F:DNA binding"/>
    <property type="evidence" value="ECO:0007669"/>
    <property type="project" value="UniProtKB-KW"/>
</dbReference>
<evidence type="ECO:0000256" key="1">
    <source>
        <dbReference type="ARBA" id="ARBA00023015"/>
    </source>
</evidence>
<organism evidence="5 6">
    <name type="scientific">Paracoccus sediminis</name>
    <dbReference type="NCBI Taxonomy" id="1214787"/>
    <lineage>
        <taxon>Bacteria</taxon>
        <taxon>Pseudomonadati</taxon>
        <taxon>Pseudomonadota</taxon>
        <taxon>Alphaproteobacteria</taxon>
        <taxon>Rhodobacterales</taxon>
        <taxon>Paracoccaceae</taxon>
        <taxon>Paracoccus</taxon>
    </lineage>
</organism>